<feature type="region of interest" description="Disordered" evidence="1">
    <location>
        <begin position="165"/>
        <end position="198"/>
    </location>
</feature>
<evidence type="ECO:0000313" key="4">
    <source>
        <dbReference type="EMBL" id="RKQ95347.1"/>
    </source>
</evidence>
<evidence type="ECO:0000256" key="2">
    <source>
        <dbReference type="SAM" id="SignalP"/>
    </source>
</evidence>
<reference evidence="4 5" key="1">
    <citation type="submission" date="2018-10" db="EMBL/GenBank/DDBJ databases">
        <title>Genomic Encyclopedia of Type Strains, Phase IV (KMG-IV): sequencing the most valuable type-strain genomes for metagenomic binning, comparative biology and taxonomic classification.</title>
        <authorList>
            <person name="Goeker M."/>
        </authorList>
    </citation>
    <scope>NUCLEOTIDE SEQUENCE [LARGE SCALE GENOMIC DNA]</scope>
    <source>
        <strain evidence="4 5">DSM 4734</strain>
    </source>
</reference>
<dbReference type="SUPFAM" id="SSF50346">
    <property type="entry name" value="PRC-barrel domain"/>
    <property type="match status" value="1"/>
</dbReference>
<dbReference type="AlphaFoldDB" id="A0A495D1I4"/>
<dbReference type="EMBL" id="RBIM01000007">
    <property type="protein sequence ID" value="RKQ95347.1"/>
    <property type="molecule type" value="Genomic_DNA"/>
</dbReference>
<dbReference type="InterPro" id="IPR011033">
    <property type="entry name" value="PRC_barrel-like_sf"/>
</dbReference>
<proteinExistence type="predicted"/>
<dbReference type="OrthoDB" id="6158291at2"/>
<evidence type="ECO:0000313" key="5">
    <source>
        <dbReference type="Proteomes" id="UP000273675"/>
    </source>
</evidence>
<evidence type="ECO:0000259" key="3">
    <source>
        <dbReference type="Pfam" id="PF05239"/>
    </source>
</evidence>
<dbReference type="Gene3D" id="2.30.30.240">
    <property type="entry name" value="PRC-barrel domain"/>
    <property type="match status" value="1"/>
</dbReference>
<feature type="chain" id="PRO_5019866849" evidence="2">
    <location>
        <begin position="23"/>
        <end position="198"/>
    </location>
</feature>
<evidence type="ECO:0000256" key="1">
    <source>
        <dbReference type="SAM" id="MobiDB-lite"/>
    </source>
</evidence>
<accession>A0A495D1I4</accession>
<protein>
    <submittedName>
        <fullName evidence="4">PRC-barrel domain protein</fullName>
    </submittedName>
</protein>
<feature type="signal peptide" evidence="2">
    <location>
        <begin position="1"/>
        <end position="22"/>
    </location>
</feature>
<gene>
    <name evidence="4" type="ORF">C7435_3041</name>
</gene>
<name>A0A495D1I4_9PROT</name>
<keyword evidence="2" id="KW-0732">Signal</keyword>
<sequence>MTRLSILTRAFAVTTAAGGGLALIGAATMAQQDLSQSRSEDVIEVEGDANAPQRSSFIQDNDLFRAAAEAWDNSDLDRAPYTDDHHWVGLRVHTKDGGRLGEVERVRLTTEGEVEAIVVEAGGWLDIGGHEVQIDASQVSFSPEGRRPIAVIDYTRAEYEALPRFNEDAASEFPLSDTDYGDNENTEELDDGPSGSNR</sequence>
<dbReference type="Proteomes" id="UP000273675">
    <property type="component" value="Unassembled WGS sequence"/>
</dbReference>
<feature type="compositionally biased region" description="Acidic residues" evidence="1">
    <location>
        <begin position="179"/>
        <end position="191"/>
    </location>
</feature>
<dbReference type="RefSeq" id="WP_121212319.1">
    <property type="nucleotide sequence ID" value="NZ_RBIM01000007.1"/>
</dbReference>
<comment type="caution">
    <text evidence="4">The sequence shown here is derived from an EMBL/GenBank/DDBJ whole genome shotgun (WGS) entry which is preliminary data.</text>
</comment>
<dbReference type="Pfam" id="PF05239">
    <property type="entry name" value="PRC"/>
    <property type="match status" value="1"/>
</dbReference>
<organism evidence="4 5">
    <name type="scientific">Maricaulis maris</name>
    <dbReference type="NCBI Taxonomy" id="74318"/>
    <lineage>
        <taxon>Bacteria</taxon>
        <taxon>Pseudomonadati</taxon>
        <taxon>Pseudomonadota</taxon>
        <taxon>Alphaproteobacteria</taxon>
        <taxon>Maricaulales</taxon>
        <taxon>Maricaulaceae</taxon>
        <taxon>Maricaulis</taxon>
    </lineage>
</organism>
<feature type="domain" description="PRC-barrel" evidence="3">
    <location>
        <begin position="85"/>
        <end position="136"/>
    </location>
</feature>
<dbReference type="InterPro" id="IPR027275">
    <property type="entry name" value="PRC-brl_dom"/>
</dbReference>